<reference evidence="1" key="1">
    <citation type="submission" date="2023-03" db="EMBL/GenBank/DDBJ databases">
        <title>Massive genome expansion in bonnet fungi (Mycena s.s.) driven by repeated elements and novel gene families across ecological guilds.</title>
        <authorList>
            <consortium name="Lawrence Berkeley National Laboratory"/>
            <person name="Harder C.B."/>
            <person name="Miyauchi S."/>
            <person name="Viragh M."/>
            <person name="Kuo A."/>
            <person name="Thoen E."/>
            <person name="Andreopoulos B."/>
            <person name="Lu D."/>
            <person name="Skrede I."/>
            <person name="Drula E."/>
            <person name="Henrissat B."/>
            <person name="Morin E."/>
            <person name="Kohler A."/>
            <person name="Barry K."/>
            <person name="LaButti K."/>
            <person name="Morin E."/>
            <person name="Salamov A."/>
            <person name="Lipzen A."/>
            <person name="Mereny Z."/>
            <person name="Hegedus B."/>
            <person name="Baldrian P."/>
            <person name="Stursova M."/>
            <person name="Weitz H."/>
            <person name="Taylor A."/>
            <person name="Grigoriev I.V."/>
            <person name="Nagy L.G."/>
            <person name="Martin F."/>
            <person name="Kauserud H."/>
        </authorList>
    </citation>
    <scope>NUCLEOTIDE SEQUENCE</scope>
    <source>
        <strain evidence="1">CBHHK067</strain>
    </source>
</reference>
<organism evidence="1 2">
    <name type="scientific">Mycena rosella</name>
    <name type="common">Pink bonnet</name>
    <name type="synonym">Agaricus rosellus</name>
    <dbReference type="NCBI Taxonomy" id="1033263"/>
    <lineage>
        <taxon>Eukaryota</taxon>
        <taxon>Fungi</taxon>
        <taxon>Dikarya</taxon>
        <taxon>Basidiomycota</taxon>
        <taxon>Agaricomycotina</taxon>
        <taxon>Agaricomycetes</taxon>
        <taxon>Agaricomycetidae</taxon>
        <taxon>Agaricales</taxon>
        <taxon>Marasmiineae</taxon>
        <taxon>Mycenaceae</taxon>
        <taxon>Mycena</taxon>
    </lineage>
</organism>
<comment type="caution">
    <text evidence="1">The sequence shown here is derived from an EMBL/GenBank/DDBJ whole genome shotgun (WGS) entry which is preliminary data.</text>
</comment>
<name>A0AAD7DTA1_MYCRO</name>
<evidence type="ECO:0000313" key="2">
    <source>
        <dbReference type="Proteomes" id="UP001221757"/>
    </source>
</evidence>
<sequence>MDIEEQGGQLPQELIDNIVDLLSSSPTDWRTCALVSGSWVNAAQAHIFREVAFHSEPRRSNERLWSRFHETLLASPHLIRHVRHLAVDPHMLSIDTFIVVCNFPFTHLNGLIIKNIILSRRTAIALQQLLSLPTFDLVDLGCQFTQPSDVLAIWEHGSPSIKHVALLYTKTSDDPILPARPRNNTSPVQLESLNIVHMGPEPTKNWLIHALSPFDLSRLKALSSNCHAEILHWARLAPSLRTIDALEFSPRTMPPMIDLALLPSLTVLRISSFEAGASPIAIQTLSTLAPSSQIRRIVLAGLVVSENDRFWTKLDSIVADLQMDPTPIVELEIHPIHANLILPHLSRLRARKIVNLYSNIFSVP</sequence>
<dbReference type="EMBL" id="JARKIE010000031">
    <property type="protein sequence ID" value="KAJ7697189.1"/>
    <property type="molecule type" value="Genomic_DNA"/>
</dbReference>
<proteinExistence type="predicted"/>
<evidence type="ECO:0000313" key="1">
    <source>
        <dbReference type="EMBL" id="KAJ7697189.1"/>
    </source>
</evidence>
<protein>
    <recommendedName>
        <fullName evidence="3">F-box domain-containing protein</fullName>
    </recommendedName>
</protein>
<accession>A0AAD7DTA1</accession>
<dbReference type="AlphaFoldDB" id="A0AAD7DTA1"/>
<dbReference type="Proteomes" id="UP001221757">
    <property type="component" value="Unassembled WGS sequence"/>
</dbReference>
<gene>
    <name evidence="1" type="ORF">B0H17DRAFT_1197589</name>
</gene>
<evidence type="ECO:0008006" key="3">
    <source>
        <dbReference type="Google" id="ProtNLM"/>
    </source>
</evidence>
<keyword evidence="2" id="KW-1185">Reference proteome</keyword>